<evidence type="ECO:0000256" key="1">
    <source>
        <dbReference type="ARBA" id="ARBA00009861"/>
    </source>
</evidence>
<organism evidence="2 3">
    <name type="scientific">Arabidopsis thaliana</name>
    <name type="common">Mouse-ear cress</name>
    <dbReference type="NCBI Taxonomy" id="3702"/>
    <lineage>
        <taxon>Eukaryota</taxon>
        <taxon>Viridiplantae</taxon>
        <taxon>Streptophyta</taxon>
        <taxon>Embryophyta</taxon>
        <taxon>Tracheophyta</taxon>
        <taxon>Spermatophyta</taxon>
        <taxon>Magnoliopsida</taxon>
        <taxon>eudicotyledons</taxon>
        <taxon>Gunneridae</taxon>
        <taxon>Pentapetalae</taxon>
        <taxon>rosids</taxon>
        <taxon>malvids</taxon>
        <taxon>Brassicales</taxon>
        <taxon>Brassicaceae</taxon>
        <taxon>Camelineae</taxon>
        <taxon>Arabidopsis</taxon>
    </lineage>
</organism>
<dbReference type="PANTHER" id="PTHR31642:SF155">
    <property type="entry name" value="HXXXD-TYPE ACYL-TRANSFERASE FAMILY PROTEIN"/>
    <property type="match status" value="1"/>
</dbReference>
<evidence type="ECO:0000313" key="2">
    <source>
        <dbReference type="EMBL" id="CAD5331858.1"/>
    </source>
</evidence>
<dbReference type="InterPro" id="IPR050317">
    <property type="entry name" value="Plant_Fungal_Acyltransferase"/>
</dbReference>
<dbReference type="EMBL" id="LR881470">
    <property type="protein sequence ID" value="CAD5331858.1"/>
    <property type="molecule type" value="Genomic_DNA"/>
</dbReference>
<proteinExistence type="inferred from homology"/>
<dbReference type="PANTHER" id="PTHR31642">
    <property type="entry name" value="TRICHOTHECENE 3-O-ACETYLTRANSFERASE"/>
    <property type="match status" value="1"/>
</dbReference>
<dbReference type="Gene3D" id="3.30.559.10">
    <property type="entry name" value="Chloramphenicol acetyltransferase-like domain"/>
    <property type="match status" value="2"/>
</dbReference>
<dbReference type="AlphaFoldDB" id="A0A7G2FA55"/>
<sequence>MIARLEVTITEQCFGRKVTPSAFVLFWISSKFLDGFRYHSLSVIRSEARSFNVTTTRKEVVVAAAPLLSLPENRVIPLSNLDLLIPPVDINVCFFYKKPLYGIIGDALKTAMAEALVSYYVLSGEVSINPTNGENEILCSNGGVEFVEAAADVELRELNLYEPYQSIAKFVPMKKHGVFAIQVTELKCGSVVVGCTFDHRIADAYSMNMFLVSWAEISRSDVPISYVPLLKSSLLKPRRPLIIDSSIDKLYMPITSLTVPQEITNQDNILTSRIYYIKADVLEKFQTLATNGKRTKLESFSAFLWKLLAKHAATESVHPTKTSKLGIVVDGRKKLMEQENCNYFGNVLSVPFGERRIDDLIHKPLSWVTDEVHKLLESTMTKDHFLNLIDWVETSRPIPVISKIYDIGSDDGPAFVVSSGKSFPVTPIDFGWGSPVFGSYHLPPGSRAGYVMTMPSPVENGGSGDWMVYLHLTKGQLRFIEQEASHVFNPVDNDYLKI</sequence>
<dbReference type="Pfam" id="PF02458">
    <property type="entry name" value="Transferase"/>
    <property type="match status" value="1"/>
</dbReference>
<accession>A0A7G2FA55</accession>
<gene>
    <name evidence="2" type="ORF">AT9943_LOCUS19303</name>
</gene>
<protein>
    <submittedName>
        <fullName evidence="2">(thale cress) hypothetical protein</fullName>
    </submittedName>
</protein>
<dbReference type="InterPro" id="IPR023213">
    <property type="entry name" value="CAT-like_dom_sf"/>
</dbReference>
<reference evidence="2 3" key="1">
    <citation type="submission" date="2020-09" db="EMBL/GenBank/DDBJ databases">
        <authorList>
            <person name="Ashkenazy H."/>
        </authorList>
    </citation>
    <scope>NUCLEOTIDE SEQUENCE [LARGE SCALE GENOMIC DNA]</scope>
    <source>
        <strain evidence="3">cv. Cdm-0</strain>
    </source>
</reference>
<comment type="similarity">
    <text evidence="1">Belongs to the plant acyltransferase family.</text>
</comment>
<dbReference type="Proteomes" id="UP000516314">
    <property type="component" value="Chromosome 5"/>
</dbReference>
<name>A0A7G2FA55_ARATH</name>
<evidence type="ECO:0000313" key="3">
    <source>
        <dbReference type="Proteomes" id="UP000516314"/>
    </source>
</evidence>